<dbReference type="Proteomes" id="UP000825015">
    <property type="component" value="Chromosome"/>
</dbReference>
<name>A0ACA8R1D0_METAZ</name>
<accession>A0ACA8R1D0</accession>
<protein>
    <submittedName>
        <fullName evidence="1">Uncharacterized protein</fullName>
    </submittedName>
</protein>
<proteinExistence type="predicted"/>
<organism evidence="1 2">
    <name type="scientific">Methanobrevibacter arboriphilus</name>
    <dbReference type="NCBI Taxonomy" id="39441"/>
    <lineage>
        <taxon>Archaea</taxon>
        <taxon>Methanobacteriati</taxon>
        <taxon>Methanobacteriota</taxon>
        <taxon>Methanomada group</taxon>
        <taxon>Methanobacteria</taxon>
        <taxon>Methanobacteriales</taxon>
        <taxon>Methanobacteriaceae</taxon>
        <taxon>Methanobrevibacter</taxon>
    </lineage>
</organism>
<gene>
    <name evidence="1" type="ORF">MarbSA_00930</name>
</gene>
<dbReference type="EMBL" id="AP019779">
    <property type="protein sequence ID" value="BBL61053.1"/>
    <property type="molecule type" value="Genomic_DNA"/>
</dbReference>
<keyword evidence="2" id="KW-1185">Reference proteome</keyword>
<evidence type="ECO:0000313" key="2">
    <source>
        <dbReference type="Proteomes" id="UP000825015"/>
    </source>
</evidence>
<sequence length="607" mass="65181">MSLYALLFCSYKNTIYIYYNIKDVDNIKLKGKDESNKSIAFIFFVLLVIGGIALSINTSSAATIYDVNSTNSNNEIQNIINGMSDGDTLFFNDGVFENIGLIINKTINITASSNALIKAIVDTSTLDTDDISKYAIDRAAAFYFVNGSNNSDIHGLNITSMPGFDYLNNSSATSKNALIYALRNTDNISIHDNTLNNSAWGVFLAMSTGATTMSVYNNVVTNMADTGIINFGSGSAIINNNTISNVGRHGIDVRHGSSSNTIVSNNTITNASEGIYTMHSGGHIFANNTIINTTLSAITVYGAYDILIQNNTMKNGIIGILLASSYRNITLTDNNFTYTSKSTSPNFGYNLVTANTATSNSNVDGTYSDSSQTPAKISINSSYEKTSITNGQTVKYTVKVSNTGNASGSNITISNILPSGVSANSVIVTKGNFSNGVWTIDSLSNDNDAILVFYAKPSKSGTFANTISATYNDNLNKGNNWVDLNGTKTTLTVDKDIKVSSSNAFSASKVKRNKYFYITTTIKNTGLDNSSTFNSKIATTKGLKVAAVSKSSYASYNKKSQTWTVKKVPVKKTITLKMKVKATKTGTQKVKVTTNGKSQTKSVKVVK</sequence>
<reference evidence="1" key="1">
    <citation type="submission" date="2019-06" db="EMBL/GenBank/DDBJ databases">
        <title>Complete genome sequence of Methanobrevibacter arboriphilus strain SA.</title>
        <authorList>
            <person name="Asakawa S."/>
        </authorList>
    </citation>
    <scope>NUCLEOTIDE SEQUENCE</scope>
    <source>
        <strain evidence="1">SA</strain>
    </source>
</reference>
<evidence type="ECO:0000313" key="1">
    <source>
        <dbReference type="EMBL" id="BBL61053.1"/>
    </source>
</evidence>